<gene>
    <name evidence="1" type="ORF">NCTC11544_04241</name>
</gene>
<sequence length="65" mass="7008">MEMSEHIDPVVGLVNTLTNDDAEKALKLLSLVVLGYMLTVDCIDFEVSAGTLNINVSVNTEGNIK</sequence>
<dbReference type="AlphaFoldDB" id="A0A380AH54"/>
<evidence type="ECO:0000313" key="1">
    <source>
        <dbReference type="EMBL" id="SUI81063.1"/>
    </source>
</evidence>
<protein>
    <submittedName>
        <fullName evidence="1">Uncharacterized protein</fullName>
    </submittedName>
</protein>
<evidence type="ECO:0000313" key="2">
    <source>
        <dbReference type="Proteomes" id="UP000255529"/>
    </source>
</evidence>
<proteinExistence type="predicted"/>
<organism evidence="1 2">
    <name type="scientific">Serratia quinivorans</name>
    <dbReference type="NCBI Taxonomy" id="137545"/>
    <lineage>
        <taxon>Bacteria</taxon>
        <taxon>Pseudomonadati</taxon>
        <taxon>Pseudomonadota</taxon>
        <taxon>Gammaproteobacteria</taxon>
        <taxon>Enterobacterales</taxon>
        <taxon>Yersiniaceae</taxon>
        <taxon>Serratia</taxon>
    </lineage>
</organism>
<accession>A0A380AH54</accession>
<reference evidence="1 2" key="1">
    <citation type="submission" date="2018-06" db="EMBL/GenBank/DDBJ databases">
        <authorList>
            <consortium name="Pathogen Informatics"/>
            <person name="Doyle S."/>
        </authorList>
    </citation>
    <scope>NUCLEOTIDE SEQUENCE [LARGE SCALE GENOMIC DNA]</scope>
    <source>
        <strain evidence="1 2">NCTC11544</strain>
    </source>
</reference>
<dbReference type="EMBL" id="UGYN01000002">
    <property type="protein sequence ID" value="SUI81063.1"/>
    <property type="molecule type" value="Genomic_DNA"/>
</dbReference>
<name>A0A380AH54_9GAMM</name>
<dbReference type="Proteomes" id="UP000255529">
    <property type="component" value="Unassembled WGS sequence"/>
</dbReference>